<dbReference type="EMBL" id="BTGU01001608">
    <property type="protein sequence ID" value="GMN26264.1"/>
    <property type="molecule type" value="Genomic_DNA"/>
</dbReference>
<reference evidence="1" key="1">
    <citation type="submission" date="2023-07" db="EMBL/GenBank/DDBJ databases">
        <title>draft genome sequence of fig (Ficus carica).</title>
        <authorList>
            <person name="Takahashi T."/>
            <person name="Nishimura K."/>
        </authorList>
    </citation>
    <scope>NUCLEOTIDE SEQUENCE</scope>
</reference>
<sequence>MSFIIAGDNLLLCPDLEHIIGHSKRGKYNSAYSIDVYVVLAERKLTSYVYAVGKQLTGNL</sequence>
<accession>A0AA87YY40</accession>
<keyword evidence="2" id="KW-1185">Reference proteome</keyword>
<protein>
    <submittedName>
        <fullName evidence="1">Uncharacterized protein</fullName>
    </submittedName>
</protein>
<dbReference type="AlphaFoldDB" id="A0AA87YY40"/>
<name>A0AA87YY40_FICCA</name>
<proteinExistence type="predicted"/>
<gene>
    <name evidence="1" type="ORF">TIFTF001_040827</name>
</gene>
<dbReference type="Proteomes" id="UP001187192">
    <property type="component" value="Unassembled WGS sequence"/>
</dbReference>
<organism evidence="1 2">
    <name type="scientific">Ficus carica</name>
    <name type="common">Common fig</name>
    <dbReference type="NCBI Taxonomy" id="3494"/>
    <lineage>
        <taxon>Eukaryota</taxon>
        <taxon>Viridiplantae</taxon>
        <taxon>Streptophyta</taxon>
        <taxon>Embryophyta</taxon>
        <taxon>Tracheophyta</taxon>
        <taxon>Spermatophyta</taxon>
        <taxon>Magnoliopsida</taxon>
        <taxon>eudicotyledons</taxon>
        <taxon>Gunneridae</taxon>
        <taxon>Pentapetalae</taxon>
        <taxon>rosids</taxon>
        <taxon>fabids</taxon>
        <taxon>Rosales</taxon>
        <taxon>Moraceae</taxon>
        <taxon>Ficeae</taxon>
        <taxon>Ficus</taxon>
    </lineage>
</organism>
<comment type="caution">
    <text evidence="1">The sequence shown here is derived from an EMBL/GenBank/DDBJ whole genome shotgun (WGS) entry which is preliminary data.</text>
</comment>
<evidence type="ECO:0000313" key="2">
    <source>
        <dbReference type="Proteomes" id="UP001187192"/>
    </source>
</evidence>
<evidence type="ECO:0000313" key="1">
    <source>
        <dbReference type="EMBL" id="GMN26264.1"/>
    </source>
</evidence>